<evidence type="ECO:0000256" key="2">
    <source>
        <dbReference type="ARBA" id="ARBA00022448"/>
    </source>
</evidence>
<dbReference type="InterPro" id="IPR036249">
    <property type="entry name" value="Thioredoxin-like_sf"/>
</dbReference>
<dbReference type="SUPFAM" id="SSF52833">
    <property type="entry name" value="Thioredoxin-like"/>
    <property type="match status" value="1"/>
</dbReference>
<keyword evidence="5" id="KW-1015">Disulfide bond</keyword>
<dbReference type="PROSITE" id="PS51790">
    <property type="entry name" value="MSRB"/>
    <property type="match status" value="1"/>
</dbReference>
<dbReference type="AlphaFoldDB" id="A0A1Q9CHF9"/>
<accession>A0A1Q9CHF9</accession>
<protein>
    <submittedName>
        <fullName evidence="7">Peptide methionine sulfoxide reductase B5</fullName>
    </submittedName>
</protein>
<keyword evidence="2" id="KW-0813">Transport</keyword>
<evidence type="ECO:0000313" key="8">
    <source>
        <dbReference type="Proteomes" id="UP000186817"/>
    </source>
</evidence>
<evidence type="ECO:0000256" key="4">
    <source>
        <dbReference type="ARBA" id="ARBA00023002"/>
    </source>
</evidence>
<dbReference type="InterPro" id="IPR011899">
    <property type="entry name" value="Glutaredoxin_euk/vir"/>
</dbReference>
<name>A0A1Q9CHF9_SYMMI</name>
<dbReference type="Proteomes" id="UP000186817">
    <property type="component" value="Unassembled WGS sequence"/>
</dbReference>
<gene>
    <name evidence="7" type="primary">MSRB5</name>
    <name evidence="7" type="ORF">AK812_SmicGene37058</name>
</gene>
<dbReference type="Pfam" id="PF01641">
    <property type="entry name" value="SelR"/>
    <property type="match status" value="1"/>
</dbReference>
<dbReference type="InterPro" id="IPR002579">
    <property type="entry name" value="Met_Sox_Rdtase_MsrB_dom"/>
</dbReference>
<dbReference type="PRINTS" id="PR00160">
    <property type="entry name" value="GLUTAREDOXIN"/>
</dbReference>
<dbReference type="GO" id="GO:0034599">
    <property type="term" value="P:cellular response to oxidative stress"/>
    <property type="evidence" value="ECO:0007669"/>
    <property type="project" value="TreeGrafter"/>
</dbReference>
<dbReference type="Gene3D" id="3.40.30.10">
    <property type="entry name" value="Glutaredoxin"/>
    <property type="match status" value="1"/>
</dbReference>
<dbReference type="InterPro" id="IPR014025">
    <property type="entry name" value="Glutaredoxin_subgr"/>
</dbReference>
<dbReference type="PROSITE" id="PS00195">
    <property type="entry name" value="GLUTAREDOXIN_1"/>
    <property type="match status" value="1"/>
</dbReference>
<keyword evidence="6" id="KW-0676">Redox-active center</keyword>
<dbReference type="PANTHER" id="PTHR45694">
    <property type="entry name" value="GLUTAREDOXIN 2"/>
    <property type="match status" value="1"/>
</dbReference>
<dbReference type="InterPro" id="IPR002109">
    <property type="entry name" value="Glutaredoxin"/>
</dbReference>
<reference evidence="7 8" key="1">
    <citation type="submission" date="2016-02" db="EMBL/GenBank/DDBJ databases">
        <title>Genome analysis of coral dinoflagellate symbionts highlights evolutionary adaptations to a symbiotic lifestyle.</title>
        <authorList>
            <person name="Aranda M."/>
            <person name="Li Y."/>
            <person name="Liew Y.J."/>
            <person name="Baumgarten S."/>
            <person name="Simakov O."/>
            <person name="Wilson M."/>
            <person name="Piel J."/>
            <person name="Ashoor H."/>
            <person name="Bougouffa S."/>
            <person name="Bajic V.B."/>
            <person name="Ryu T."/>
            <person name="Ravasi T."/>
            <person name="Bayer T."/>
            <person name="Micklem G."/>
            <person name="Kim H."/>
            <person name="Bhak J."/>
            <person name="Lajeunesse T.C."/>
            <person name="Voolstra C.R."/>
        </authorList>
    </citation>
    <scope>NUCLEOTIDE SEQUENCE [LARGE SCALE GENOMIC DNA]</scope>
    <source>
        <strain evidence="7 8">CCMP2467</strain>
    </source>
</reference>
<sequence>MPPKRAAKWPVKGALAAACLFAGNKAGFMIPGRSGPIATKAATQAGRPNALATAKPVQPAQPAPRQGFMKRVAPFLGFAGSAMAGTSTRRAASVSTETTPEQRVKNLVQEHKVIMFSKTTCPFCSRAKDVLKKSGSKFIVVELDELPPQEAAAMQDTFAEMTGARTVPRIFVGGACLGGCDDLLAIEEQGSLQQVLSGKSFQIKRSEAEWRTQLDPQRYRVLRQQGTEPPGSHQYDRFMPAKGHFACGGCGLPLYSAESKFRSNCGWPVFKTCYYSEEANGCHVGTVSEFGGLEIVCNRCGSHLGHVFFDAFKPDNPNGERH</sequence>
<evidence type="ECO:0000256" key="6">
    <source>
        <dbReference type="ARBA" id="ARBA00023284"/>
    </source>
</evidence>
<dbReference type="OrthoDB" id="44061at2759"/>
<proteinExistence type="inferred from homology"/>
<dbReference type="EMBL" id="LSRX01001208">
    <property type="protein sequence ID" value="OLP82287.1"/>
    <property type="molecule type" value="Genomic_DNA"/>
</dbReference>
<dbReference type="PROSITE" id="PS51354">
    <property type="entry name" value="GLUTAREDOXIN_2"/>
    <property type="match status" value="1"/>
</dbReference>
<evidence type="ECO:0000256" key="1">
    <source>
        <dbReference type="ARBA" id="ARBA00007174"/>
    </source>
</evidence>
<evidence type="ECO:0000256" key="3">
    <source>
        <dbReference type="ARBA" id="ARBA00022982"/>
    </source>
</evidence>
<dbReference type="PANTHER" id="PTHR45694:SF5">
    <property type="entry name" value="GLUTAREDOXIN 2"/>
    <property type="match status" value="1"/>
</dbReference>
<dbReference type="GO" id="GO:0015038">
    <property type="term" value="F:glutathione disulfide oxidoreductase activity"/>
    <property type="evidence" value="ECO:0007669"/>
    <property type="project" value="TreeGrafter"/>
</dbReference>
<comment type="similarity">
    <text evidence="1">Belongs to the MsrB Met sulfoxide reductase family.</text>
</comment>
<dbReference type="GO" id="GO:0005737">
    <property type="term" value="C:cytoplasm"/>
    <property type="evidence" value="ECO:0007669"/>
    <property type="project" value="TreeGrafter"/>
</dbReference>
<organism evidence="7 8">
    <name type="scientific">Symbiodinium microadriaticum</name>
    <name type="common">Dinoflagellate</name>
    <name type="synonym">Zooxanthella microadriatica</name>
    <dbReference type="NCBI Taxonomy" id="2951"/>
    <lineage>
        <taxon>Eukaryota</taxon>
        <taxon>Sar</taxon>
        <taxon>Alveolata</taxon>
        <taxon>Dinophyceae</taxon>
        <taxon>Suessiales</taxon>
        <taxon>Symbiodiniaceae</taxon>
        <taxon>Symbiodinium</taxon>
    </lineage>
</organism>
<dbReference type="InterPro" id="IPR011057">
    <property type="entry name" value="Mss4-like_sf"/>
</dbReference>
<dbReference type="GO" id="GO:0033743">
    <property type="term" value="F:peptide-methionine (R)-S-oxide reductase activity"/>
    <property type="evidence" value="ECO:0007669"/>
    <property type="project" value="InterPro"/>
</dbReference>
<dbReference type="NCBIfam" id="TIGR02180">
    <property type="entry name" value="GRX_euk"/>
    <property type="match status" value="1"/>
</dbReference>
<dbReference type="InterPro" id="IPR011767">
    <property type="entry name" value="GLR_AS"/>
</dbReference>
<evidence type="ECO:0000256" key="5">
    <source>
        <dbReference type="ARBA" id="ARBA00023157"/>
    </source>
</evidence>
<comment type="caution">
    <text evidence="7">The sequence shown here is derived from an EMBL/GenBank/DDBJ whole genome shotgun (WGS) entry which is preliminary data.</text>
</comment>
<dbReference type="SUPFAM" id="SSF51316">
    <property type="entry name" value="Mss4-like"/>
    <property type="match status" value="1"/>
</dbReference>
<dbReference type="Pfam" id="PF00462">
    <property type="entry name" value="Glutaredoxin"/>
    <property type="match status" value="1"/>
</dbReference>
<keyword evidence="8" id="KW-1185">Reference proteome</keyword>
<keyword evidence="3" id="KW-0249">Electron transport</keyword>
<keyword evidence="4" id="KW-0560">Oxidoreductase</keyword>
<evidence type="ECO:0000313" key="7">
    <source>
        <dbReference type="EMBL" id="OLP82287.1"/>
    </source>
</evidence>
<dbReference type="Gene3D" id="2.170.150.20">
    <property type="entry name" value="Peptide methionine sulfoxide reductase"/>
    <property type="match status" value="1"/>
</dbReference>
<dbReference type="CDD" id="cd03419">
    <property type="entry name" value="GRX_GRXh_1_2_like"/>
    <property type="match status" value="1"/>
</dbReference>